<dbReference type="SMART" id="SM00355">
    <property type="entry name" value="ZnF_C2H2"/>
    <property type="match status" value="2"/>
</dbReference>
<reference evidence="14" key="1">
    <citation type="submission" date="2021-03" db="EMBL/GenBank/DDBJ databases">
        <authorList>
            <person name="Tagirdzhanova G."/>
        </authorList>
    </citation>
    <scope>NUCLEOTIDE SEQUENCE</scope>
</reference>
<feature type="region of interest" description="Disordered" evidence="12">
    <location>
        <begin position="245"/>
        <end position="265"/>
    </location>
</feature>
<dbReference type="GO" id="GO:0008270">
    <property type="term" value="F:zinc ion binding"/>
    <property type="evidence" value="ECO:0007669"/>
    <property type="project" value="UniProtKB-KW"/>
</dbReference>
<feature type="compositionally biased region" description="Low complexity" evidence="12">
    <location>
        <begin position="309"/>
        <end position="319"/>
    </location>
</feature>
<protein>
    <submittedName>
        <fullName evidence="14">DNA-binding transcription factor</fullName>
    </submittedName>
</protein>
<dbReference type="PROSITE" id="PS50157">
    <property type="entry name" value="ZINC_FINGER_C2H2_2"/>
    <property type="match status" value="2"/>
</dbReference>
<dbReference type="SUPFAM" id="SSF57667">
    <property type="entry name" value="beta-beta-alpha zinc fingers"/>
    <property type="match status" value="1"/>
</dbReference>
<feature type="region of interest" description="Disordered" evidence="12">
    <location>
        <begin position="399"/>
        <end position="524"/>
    </location>
</feature>
<dbReference type="PANTHER" id="PTHR24388">
    <property type="entry name" value="ZINC FINGER PROTEIN"/>
    <property type="match status" value="1"/>
</dbReference>
<feature type="domain" description="C2H2-type" evidence="13">
    <location>
        <begin position="529"/>
        <end position="556"/>
    </location>
</feature>
<evidence type="ECO:0000313" key="15">
    <source>
        <dbReference type="Proteomes" id="UP000664521"/>
    </source>
</evidence>
<comment type="subcellular location">
    <subcellularLocation>
        <location evidence="2">Cytoplasm</location>
    </subcellularLocation>
    <subcellularLocation>
        <location evidence="1">Nucleus</location>
    </subcellularLocation>
</comment>
<evidence type="ECO:0000256" key="4">
    <source>
        <dbReference type="ARBA" id="ARBA00022723"/>
    </source>
</evidence>
<feature type="compositionally biased region" description="Low complexity" evidence="12">
    <location>
        <begin position="178"/>
        <end position="204"/>
    </location>
</feature>
<dbReference type="GO" id="GO:0000978">
    <property type="term" value="F:RNA polymerase II cis-regulatory region sequence-specific DNA binding"/>
    <property type="evidence" value="ECO:0007669"/>
    <property type="project" value="TreeGrafter"/>
</dbReference>
<dbReference type="GO" id="GO:0005634">
    <property type="term" value="C:nucleus"/>
    <property type="evidence" value="ECO:0007669"/>
    <property type="project" value="UniProtKB-SubCell"/>
</dbReference>
<dbReference type="AlphaFoldDB" id="A0A8H3FA78"/>
<keyword evidence="4" id="KW-0479">Metal-binding</keyword>
<keyword evidence="8" id="KW-0805">Transcription regulation</keyword>
<organism evidence="14 15">
    <name type="scientific">Heterodermia speciosa</name>
    <dbReference type="NCBI Taxonomy" id="116794"/>
    <lineage>
        <taxon>Eukaryota</taxon>
        <taxon>Fungi</taxon>
        <taxon>Dikarya</taxon>
        <taxon>Ascomycota</taxon>
        <taxon>Pezizomycotina</taxon>
        <taxon>Lecanoromycetes</taxon>
        <taxon>OSLEUM clade</taxon>
        <taxon>Lecanoromycetidae</taxon>
        <taxon>Caliciales</taxon>
        <taxon>Physciaceae</taxon>
        <taxon>Heterodermia</taxon>
    </lineage>
</organism>
<name>A0A8H3FA78_9LECA</name>
<dbReference type="GO" id="GO:0071277">
    <property type="term" value="P:cellular response to calcium ion"/>
    <property type="evidence" value="ECO:0007669"/>
    <property type="project" value="UniProtKB-ARBA"/>
</dbReference>
<dbReference type="PROSITE" id="PS00028">
    <property type="entry name" value="ZINC_FINGER_C2H2_1"/>
    <property type="match status" value="2"/>
</dbReference>
<keyword evidence="10" id="KW-0539">Nucleus</keyword>
<feature type="region of interest" description="Disordered" evidence="12">
    <location>
        <begin position="306"/>
        <end position="381"/>
    </location>
</feature>
<evidence type="ECO:0000313" key="14">
    <source>
        <dbReference type="EMBL" id="CAF9920628.1"/>
    </source>
</evidence>
<proteinExistence type="predicted"/>
<feature type="compositionally biased region" description="Polar residues" evidence="12">
    <location>
        <begin position="31"/>
        <end position="55"/>
    </location>
</feature>
<gene>
    <name evidence="14" type="primary">CRZ1</name>
    <name evidence="14" type="ORF">HETSPECPRED_004319</name>
</gene>
<dbReference type="OrthoDB" id="8117402at2759"/>
<keyword evidence="14" id="KW-0238">DNA-binding</keyword>
<keyword evidence="15" id="KW-1185">Reference proteome</keyword>
<keyword evidence="9" id="KW-0804">Transcription</keyword>
<evidence type="ECO:0000256" key="7">
    <source>
        <dbReference type="ARBA" id="ARBA00022833"/>
    </source>
</evidence>
<feature type="compositionally biased region" description="Polar residues" evidence="12">
    <location>
        <begin position="470"/>
        <end position="483"/>
    </location>
</feature>
<dbReference type="PANTHER" id="PTHR24388:SF54">
    <property type="entry name" value="PROTEIN ESCARGOT"/>
    <property type="match status" value="1"/>
</dbReference>
<dbReference type="InterPro" id="IPR013087">
    <property type="entry name" value="Znf_C2H2_type"/>
</dbReference>
<keyword evidence="7" id="KW-0862">Zinc</keyword>
<sequence>MGDQLQRGRSPSVGRMSQNRIRHSPSPHHFNGNSLDPSINHQEYSSGAYSPNTLSNGGAGRSFNMPLYMNGNAQSTAFQQHVLPSNDFGDPTLNQSFQPGAISLSRKASQQNHQFNPNVSETNSPINFGDFTQHQEFPSKPGLNFDNAFLLDPQLQGQMQPQHQSINPQDIMSTASSPQNMNTTPPNLMPPDAASSPGHGSPSSTQGQTFSPHHSRQASLDPSSAIFANSQQPTDWTGMLSGAQFQTHRRAPSEHSDVSSSVAPSPYLAQQDNFERFDQNPSPMLAAQPDHQMYHDALGIETFSLSDNQQQQQQQQMQQEGISPHHSPYPSPRMSPHPGFSMPPESQLLLSNDIQNGFHGMPRPEPYNNHSNHTFPQFDMRNNSVDMGQAAQMAPPEINVELAPPPSHTGIEQFKSENDLDALSPPERAGRVRGRAKSDTYISRPRTPASPSPTLSSNDGGDQRRRSLSPFDTQFTANSSSRDPSPAAKSRRSSTSSIPNRDYILELADPSRPPASGTEKRVQKHPATFQCNLCPKRFTRAYNLRSHLRTHTDERPFVCTVCGKAFARQHDRKRHEGLHSGEKKFVCRGELSTSGNWGCGRRFARADALGRHFRSEAGRICIKPLLDEEAMERQRLFDEQMMGNNMHMSMGGGAPEAQMQAPPPSNGAFALPAALLAQYPALQGIQWDQLAAGGPDDMDGGEVVSVRGRSSFDASSGADSYFEDEEGGYVSGPGTGFGPGQGYAAAGHDWASDYEGGR</sequence>
<feature type="compositionally biased region" description="Polar residues" evidence="12">
    <location>
        <begin position="205"/>
        <end position="220"/>
    </location>
</feature>
<evidence type="ECO:0000256" key="11">
    <source>
        <dbReference type="PROSITE-ProRule" id="PRU00042"/>
    </source>
</evidence>
<dbReference type="FunFam" id="3.30.160.60:FF:000239">
    <property type="entry name" value="C2H2 type zinc finger protein"/>
    <property type="match status" value="1"/>
</dbReference>
<dbReference type="Gene3D" id="3.30.160.60">
    <property type="entry name" value="Classic Zinc Finger"/>
    <property type="match status" value="3"/>
</dbReference>
<dbReference type="Pfam" id="PF00096">
    <property type="entry name" value="zf-C2H2"/>
    <property type="match status" value="2"/>
</dbReference>
<dbReference type="Proteomes" id="UP000664521">
    <property type="component" value="Unassembled WGS sequence"/>
</dbReference>
<dbReference type="InterPro" id="IPR050527">
    <property type="entry name" value="Snail/Krueppel_Znf"/>
</dbReference>
<keyword evidence="5" id="KW-0677">Repeat</keyword>
<feature type="region of interest" description="Disordered" evidence="12">
    <location>
        <begin position="157"/>
        <end position="220"/>
    </location>
</feature>
<keyword evidence="3" id="KW-0963">Cytoplasm</keyword>
<evidence type="ECO:0000259" key="13">
    <source>
        <dbReference type="PROSITE" id="PS50157"/>
    </source>
</evidence>
<evidence type="ECO:0000256" key="12">
    <source>
        <dbReference type="SAM" id="MobiDB-lite"/>
    </source>
</evidence>
<evidence type="ECO:0000256" key="8">
    <source>
        <dbReference type="ARBA" id="ARBA00023015"/>
    </source>
</evidence>
<feature type="domain" description="C2H2-type" evidence="13">
    <location>
        <begin position="557"/>
        <end position="584"/>
    </location>
</feature>
<evidence type="ECO:0000256" key="6">
    <source>
        <dbReference type="ARBA" id="ARBA00022771"/>
    </source>
</evidence>
<dbReference type="GO" id="GO:0045944">
    <property type="term" value="P:positive regulation of transcription by RNA polymerase II"/>
    <property type="evidence" value="ECO:0007669"/>
    <property type="project" value="UniProtKB-ARBA"/>
</dbReference>
<dbReference type="GO" id="GO:0000981">
    <property type="term" value="F:DNA-binding transcription factor activity, RNA polymerase II-specific"/>
    <property type="evidence" value="ECO:0007669"/>
    <property type="project" value="TreeGrafter"/>
</dbReference>
<feature type="compositionally biased region" description="Low complexity" evidence="12">
    <location>
        <begin position="443"/>
        <end position="457"/>
    </location>
</feature>
<dbReference type="FunFam" id="3.30.160.60:FF:000181">
    <property type="entry name" value="C2H2 type zinc finger protein"/>
    <property type="match status" value="1"/>
</dbReference>
<evidence type="ECO:0000256" key="5">
    <source>
        <dbReference type="ARBA" id="ARBA00022737"/>
    </source>
</evidence>
<feature type="compositionally biased region" description="Polar residues" evidence="12">
    <location>
        <begin position="165"/>
        <end position="177"/>
    </location>
</feature>
<feature type="region of interest" description="Disordered" evidence="12">
    <location>
        <begin position="710"/>
        <end position="758"/>
    </location>
</feature>
<evidence type="ECO:0000256" key="2">
    <source>
        <dbReference type="ARBA" id="ARBA00004496"/>
    </source>
</evidence>
<dbReference type="InterPro" id="IPR036236">
    <property type="entry name" value="Znf_C2H2_sf"/>
</dbReference>
<evidence type="ECO:0000256" key="9">
    <source>
        <dbReference type="ARBA" id="ARBA00023163"/>
    </source>
</evidence>
<dbReference type="EMBL" id="CAJPDS010000026">
    <property type="protein sequence ID" value="CAF9920628.1"/>
    <property type="molecule type" value="Genomic_DNA"/>
</dbReference>
<dbReference type="GO" id="GO:0005737">
    <property type="term" value="C:cytoplasm"/>
    <property type="evidence" value="ECO:0007669"/>
    <property type="project" value="UniProtKB-SubCell"/>
</dbReference>
<dbReference type="FunFam" id="3.30.160.60:FF:000146">
    <property type="entry name" value="C2H2 type zinc finger protein"/>
    <property type="match status" value="1"/>
</dbReference>
<accession>A0A8H3FA78</accession>
<comment type="caution">
    <text evidence="14">The sequence shown here is derived from an EMBL/GenBank/DDBJ whole genome shotgun (WGS) entry which is preliminary data.</text>
</comment>
<evidence type="ECO:0000256" key="1">
    <source>
        <dbReference type="ARBA" id="ARBA00004123"/>
    </source>
</evidence>
<feature type="compositionally biased region" description="Gly residues" evidence="12">
    <location>
        <begin position="729"/>
        <end position="741"/>
    </location>
</feature>
<feature type="compositionally biased region" description="Polar residues" evidence="12">
    <location>
        <begin position="368"/>
        <end position="381"/>
    </location>
</feature>
<keyword evidence="6 11" id="KW-0863">Zinc-finger</keyword>
<evidence type="ECO:0000256" key="10">
    <source>
        <dbReference type="ARBA" id="ARBA00023242"/>
    </source>
</evidence>
<evidence type="ECO:0000256" key="3">
    <source>
        <dbReference type="ARBA" id="ARBA00022490"/>
    </source>
</evidence>
<feature type="region of interest" description="Disordered" evidence="12">
    <location>
        <begin position="1"/>
        <end position="55"/>
    </location>
</feature>